<dbReference type="InterPro" id="IPR032816">
    <property type="entry name" value="VTT_dom"/>
</dbReference>
<dbReference type="EMBL" id="MFTT01000018">
    <property type="protein sequence ID" value="OGI69856.1"/>
    <property type="molecule type" value="Genomic_DNA"/>
</dbReference>
<keyword evidence="5 6" id="KW-0472">Membrane</keyword>
<dbReference type="PANTHER" id="PTHR12677">
    <property type="entry name" value="GOLGI APPARATUS MEMBRANE PROTEIN TVP38-RELATED"/>
    <property type="match status" value="1"/>
</dbReference>
<evidence type="ECO:0000256" key="6">
    <source>
        <dbReference type="RuleBase" id="RU366058"/>
    </source>
</evidence>
<evidence type="ECO:0000259" key="7">
    <source>
        <dbReference type="Pfam" id="PF09335"/>
    </source>
</evidence>
<feature type="transmembrane region" description="Helical" evidence="6">
    <location>
        <begin position="9"/>
        <end position="29"/>
    </location>
</feature>
<comment type="caution">
    <text evidence="8">The sequence shown here is derived from an EMBL/GenBank/DDBJ whole genome shotgun (WGS) entry which is preliminary data.</text>
</comment>
<feature type="transmembrane region" description="Helical" evidence="6">
    <location>
        <begin position="133"/>
        <end position="154"/>
    </location>
</feature>
<dbReference type="InterPro" id="IPR015414">
    <property type="entry name" value="TMEM64"/>
</dbReference>
<evidence type="ECO:0000313" key="8">
    <source>
        <dbReference type="EMBL" id="OGI69856.1"/>
    </source>
</evidence>
<evidence type="ECO:0000256" key="3">
    <source>
        <dbReference type="ARBA" id="ARBA00022692"/>
    </source>
</evidence>
<feature type="domain" description="VTT" evidence="7">
    <location>
        <begin position="70"/>
        <end position="184"/>
    </location>
</feature>
<evidence type="ECO:0000256" key="4">
    <source>
        <dbReference type="ARBA" id="ARBA00022989"/>
    </source>
</evidence>
<feature type="transmembrane region" description="Helical" evidence="6">
    <location>
        <begin position="193"/>
        <end position="213"/>
    </location>
</feature>
<name>A0A1F6VJX1_9BACT</name>
<sequence>MKKVFTKRNIIIFIIVVGLIFIFWSSSLLQGYFQDATVFLQNYGAAHPYISILIFVGLSMLSAMLISFSSVWLVPAAVVLWNNHFTITLLLSSWLLGAVFSYLIGRYGGYPLVKKFVNASKVAYYEKMVTEKFGAGLIFLLRLTLPSEIPGYLLGIVRYSFVKYFIITFLAELPYAIYSVYAIDSIIEKKPTTFAVAAIIWFMAAWLLTYLYYKKIKKGADNRE</sequence>
<proteinExistence type="inferred from homology"/>
<comment type="similarity">
    <text evidence="6">Belongs to the TVP38/TMEM64 family.</text>
</comment>
<dbReference type="PANTHER" id="PTHR12677:SF59">
    <property type="entry name" value="GOLGI APPARATUS MEMBRANE PROTEIN TVP38-RELATED"/>
    <property type="match status" value="1"/>
</dbReference>
<dbReference type="GO" id="GO:0005886">
    <property type="term" value="C:plasma membrane"/>
    <property type="evidence" value="ECO:0007669"/>
    <property type="project" value="UniProtKB-SubCell"/>
</dbReference>
<evidence type="ECO:0000313" key="9">
    <source>
        <dbReference type="Proteomes" id="UP000178059"/>
    </source>
</evidence>
<keyword evidence="2 6" id="KW-1003">Cell membrane</keyword>
<feature type="transmembrane region" description="Helical" evidence="6">
    <location>
        <begin position="85"/>
        <end position="104"/>
    </location>
</feature>
<evidence type="ECO:0000256" key="2">
    <source>
        <dbReference type="ARBA" id="ARBA00022475"/>
    </source>
</evidence>
<keyword evidence="4 6" id="KW-1133">Transmembrane helix</keyword>
<gene>
    <name evidence="8" type="ORF">A2824_01450</name>
</gene>
<evidence type="ECO:0000256" key="5">
    <source>
        <dbReference type="ARBA" id="ARBA00023136"/>
    </source>
</evidence>
<feature type="transmembrane region" description="Helical" evidence="6">
    <location>
        <begin position="161"/>
        <end position="181"/>
    </location>
</feature>
<dbReference type="Proteomes" id="UP000178059">
    <property type="component" value="Unassembled WGS sequence"/>
</dbReference>
<feature type="transmembrane region" description="Helical" evidence="6">
    <location>
        <begin position="49"/>
        <end position="73"/>
    </location>
</feature>
<dbReference type="STRING" id="1801743.A2824_01450"/>
<reference evidence="8 9" key="1">
    <citation type="journal article" date="2016" name="Nat. Commun.">
        <title>Thousands of microbial genomes shed light on interconnected biogeochemical processes in an aquifer system.</title>
        <authorList>
            <person name="Anantharaman K."/>
            <person name="Brown C.T."/>
            <person name="Hug L.A."/>
            <person name="Sharon I."/>
            <person name="Castelle C.J."/>
            <person name="Probst A.J."/>
            <person name="Thomas B.C."/>
            <person name="Singh A."/>
            <person name="Wilkins M.J."/>
            <person name="Karaoz U."/>
            <person name="Brodie E.L."/>
            <person name="Williams K.H."/>
            <person name="Hubbard S.S."/>
            <person name="Banfield J.F."/>
        </authorList>
    </citation>
    <scope>NUCLEOTIDE SEQUENCE [LARGE SCALE GENOMIC DNA]</scope>
</reference>
<evidence type="ECO:0000256" key="1">
    <source>
        <dbReference type="ARBA" id="ARBA00004651"/>
    </source>
</evidence>
<accession>A0A1F6VJX1</accession>
<organism evidence="8 9">
    <name type="scientific">Candidatus Nomurabacteria bacterium RIFCSPHIGHO2_01_FULL_42_16</name>
    <dbReference type="NCBI Taxonomy" id="1801743"/>
    <lineage>
        <taxon>Bacteria</taxon>
        <taxon>Candidatus Nomuraibacteriota</taxon>
    </lineage>
</organism>
<protein>
    <recommendedName>
        <fullName evidence="6">TVP38/TMEM64 family membrane protein</fullName>
    </recommendedName>
</protein>
<keyword evidence="3 6" id="KW-0812">Transmembrane</keyword>
<comment type="subcellular location">
    <subcellularLocation>
        <location evidence="1 6">Cell membrane</location>
        <topology evidence="1 6">Multi-pass membrane protein</topology>
    </subcellularLocation>
</comment>
<dbReference type="Pfam" id="PF09335">
    <property type="entry name" value="VTT_dom"/>
    <property type="match status" value="1"/>
</dbReference>
<dbReference type="AlphaFoldDB" id="A0A1F6VJX1"/>